<accession>A0A075LF08</accession>
<proteinExistence type="predicted"/>
<evidence type="ECO:0000256" key="4">
    <source>
        <dbReference type="ARBA" id="ARBA00022989"/>
    </source>
</evidence>
<keyword evidence="3 6" id="KW-0812">Transmembrane</keyword>
<sequence>MYVDKFALCIAFFCILSYLLAMKYSAKSFKAWPLRKLLLFVSGIVIGLQAVAGPIAMHAHHSFVYHMIGHLLLGMLAPLLLVLSQPVTLLLRALPQSGGRAVSRIFRSRYARFLIHPITAAVLNIGGLWLLYTTHLFHYMHQSSLVSMLVHLHIFAAGYLFTLAMLYTDPVSYRKSYLYRVIVFVFALAGHGILSKYLYANPPMGIAAADAQQGAMLMYYGGDLIDLTIIVILCWQWYQAAAPKTSLSAAKAAE</sequence>
<dbReference type="RefSeq" id="WP_038557564.1">
    <property type="nucleotide sequence ID" value="NZ_CP008876.1"/>
</dbReference>
<dbReference type="GeneID" id="34222695"/>
<feature type="transmembrane region" description="Helical" evidence="6">
    <location>
        <begin position="63"/>
        <end position="83"/>
    </location>
</feature>
<evidence type="ECO:0000256" key="5">
    <source>
        <dbReference type="ARBA" id="ARBA00023136"/>
    </source>
</evidence>
<feature type="transmembrane region" description="Helical" evidence="6">
    <location>
        <begin position="219"/>
        <end position="238"/>
    </location>
</feature>
<organism evidence="7 8">
    <name type="scientific">Terribacillus saccharophilus</name>
    <dbReference type="NCBI Taxonomy" id="361277"/>
    <lineage>
        <taxon>Bacteria</taxon>
        <taxon>Bacillati</taxon>
        <taxon>Bacillota</taxon>
        <taxon>Bacilli</taxon>
        <taxon>Bacillales</taxon>
        <taxon>Bacillaceae</taxon>
        <taxon>Terribacillus</taxon>
    </lineage>
</organism>
<feature type="transmembrane region" description="Helical" evidence="6">
    <location>
        <begin position="6"/>
        <end position="25"/>
    </location>
</feature>
<reference evidence="7 8" key="1">
    <citation type="submission" date="2014-07" db="EMBL/GenBank/DDBJ databases">
        <title>Complete genome sequence of a moderately halophilic bacterium Terribacillus aidingensis MP602, isolated from Cryptomeria fortunei in Tianmu mountain in China.</title>
        <authorList>
            <person name="Wang Y."/>
            <person name="Lu P."/>
            <person name="Zhang L."/>
        </authorList>
    </citation>
    <scope>NUCLEOTIDE SEQUENCE [LARGE SCALE GENOMIC DNA]</scope>
    <source>
        <strain evidence="7 8">MP602</strain>
    </source>
</reference>
<dbReference type="Pfam" id="PF09678">
    <property type="entry name" value="Caa3_CtaG"/>
    <property type="match status" value="1"/>
</dbReference>
<feature type="transmembrane region" description="Helical" evidence="6">
    <location>
        <begin position="144"/>
        <end position="166"/>
    </location>
</feature>
<dbReference type="OrthoDB" id="5024156at2"/>
<evidence type="ECO:0000256" key="6">
    <source>
        <dbReference type="SAM" id="Phobius"/>
    </source>
</evidence>
<feature type="transmembrane region" description="Helical" evidence="6">
    <location>
        <begin position="178"/>
        <end position="199"/>
    </location>
</feature>
<dbReference type="GO" id="GO:0005886">
    <property type="term" value="C:plasma membrane"/>
    <property type="evidence" value="ECO:0007669"/>
    <property type="project" value="UniProtKB-SubCell"/>
</dbReference>
<evidence type="ECO:0000256" key="3">
    <source>
        <dbReference type="ARBA" id="ARBA00022692"/>
    </source>
</evidence>
<evidence type="ECO:0000256" key="2">
    <source>
        <dbReference type="ARBA" id="ARBA00022475"/>
    </source>
</evidence>
<dbReference type="InterPro" id="IPR019108">
    <property type="entry name" value="Caa3_assmbl_CtaG-rel"/>
</dbReference>
<comment type="subcellular location">
    <subcellularLocation>
        <location evidence="1">Cell membrane</location>
        <topology evidence="1">Multi-pass membrane protein</topology>
    </subcellularLocation>
</comment>
<dbReference type="AlphaFoldDB" id="A0A075LF08"/>
<protein>
    <submittedName>
        <fullName evidence="7">Membrane protein</fullName>
    </submittedName>
</protein>
<evidence type="ECO:0000313" key="8">
    <source>
        <dbReference type="Proteomes" id="UP000027980"/>
    </source>
</evidence>
<dbReference type="KEGG" id="tap:GZ22_00145"/>
<dbReference type="EMBL" id="CP008876">
    <property type="protein sequence ID" value="AIF65220.1"/>
    <property type="molecule type" value="Genomic_DNA"/>
</dbReference>
<keyword evidence="5 6" id="KW-0472">Membrane</keyword>
<evidence type="ECO:0000313" key="7">
    <source>
        <dbReference type="EMBL" id="AIF65220.1"/>
    </source>
</evidence>
<name>A0A075LF08_9BACI</name>
<feature type="transmembrane region" description="Helical" evidence="6">
    <location>
        <begin position="113"/>
        <end position="132"/>
    </location>
</feature>
<gene>
    <name evidence="7" type="ORF">GZ22_00145</name>
</gene>
<dbReference type="Proteomes" id="UP000027980">
    <property type="component" value="Chromosome"/>
</dbReference>
<keyword evidence="2" id="KW-1003">Cell membrane</keyword>
<feature type="transmembrane region" description="Helical" evidence="6">
    <location>
        <begin position="37"/>
        <end position="57"/>
    </location>
</feature>
<evidence type="ECO:0000256" key="1">
    <source>
        <dbReference type="ARBA" id="ARBA00004651"/>
    </source>
</evidence>
<dbReference type="HOGENOM" id="CLU_054944_2_0_9"/>
<keyword evidence="4 6" id="KW-1133">Transmembrane helix</keyword>